<dbReference type="InterPro" id="IPR036279">
    <property type="entry name" value="5-3_exonuclease_C_sf"/>
</dbReference>
<dbReference type="FunFam" id="1.10.150.20:FF:000002">
    <property type="entry name" value="DNA polymerase I"/>
    <property type="match status" value="1"/>
</dbReference>
<dbReference type="PRINTS" id="PR00868">
    <property type="entry name" value="DNAPOLI"/>
</dbReference>
<keyword evidence="9 16" id="KW-0378">Hydrolase</keyword>
<gene>
    <name evidence="16" type="primary">polA</name>
    <name evidence="20" type="ORF">SAMN04487901_10982</name>
</gene>
<dbReference type="GO" id="GO:0006302">
    <property type="term" value="P:double-strand break repair"/>
    <property type="evidence" value="ECO:0007669"/>
    <property type="project" value="TreeGrafter"/>
</dbReference>
<organism evidence="20 21">
    <name type="scientific">Prevotella communis</name>
    <dbReference type="NCBI Taxonomy" id="2913614"/>
    <lineage>
        <taxon>Bacteria</taxon>
        <taxon>Pseudomonadati</taxon>
        <taxon>Bacteroidota</taxon>
        <taxon>Bacteroidia</taxon>
        <taxon>Bacteroidales</taxon>
        <taxon>Prevotellaceae</taxon>
        <taxon>Prevotella</taxon>
    </lineage>
</organism>
<dbReference type="Gene3D" id="1.20.1060.10">
    <property type="entry name" value="Taq DNA Polymerase, Chain T, domain 4"/>
    <property type="match status" value="1"/>
</dbReference>
<keyword evidence="4 16" id="KW-0808">Transferase</keyword>
<evidence type="ECO:0000259" key="18">
    <source>
        <dbReference type="SMART" id="SM00475"/>
    </source>
</evidence>
<dbReference type="InterPro" id="IPR036397">
    <property type="entry name" value="RNaseH_sf"/>
</dbReference>
<dbReference type="SMART" id="SM00482">
    <property type="entry name" value="POLAc"/>
    <property type="match status" value="1"/>
</dbReference>
<dbReference type="Pfam" id="PF02739">
    <property type="entry name" value="5_3_exonuc_N"/>
    <property type="match status" value="1"/>
</dbReference>
<feature type="domain" description="DNA-directed DNA polymerase family A palm" evidence="19">
    <location>
        <begin position="680"/>
        <end position="886"/>
    </location>
</feature>
<dbReference type="Gene3D" id="3.30.70.370">
    <property type="match status" value="1"/>
</dbReference>
<dbReference type="GO" id="GO:0003677">
    <property type="term" value="F:DNA binding"/>
    <property type="evidence" value="ECO:0007669"/>
    <property type="project" value="UniProtKB-UniRule"/>
</dbReference>
<dbReference type="AlphaFoldDB" id="A0A1G7X1E0"/>
<keyword evidence="12 16" id="KW-0238">DNA-binding</keyword>
<dbReference type="CDD" id="cd08637">
    <property type="entry name" value="DNA_pol_A_pol_I_C"/>
    <property type="match status" value="1"/>
</dbReference>
<dbReference type="SUPFAM" id="SSF88723">
    <property type="entry name" value="PIN domain-like"/>
    <property type="match status" value="1"/>
</dbReference>
<dbReference type="InterPro" id="IPR029060">
    <property type="entry name" value="PIN-like_dom_sf"/>
</dbReference>
<evidence type="ECO:0000256" key="1">
    <source>
        <dbReference type="ARBA" id="ARBA00007705"/>
    </source>
</evidence>
<evidence type="ECO:0000259" key="17">
    <source>
        <dbReference type="SMART" id="SM00474"/>
    </source>
</evidence>
<dbReference type="SUPFAM" id="SSF47807">
    <property type="entry name" value="5' to 3' exonuclease, C-terminal subdomain"/>
    <property type="match status" value="1"/>
</dbReference>
<dbReference type="InterPro" id="IPR008918">
    <property type="entry name" value="HhH2"/>
</dbReference>
<evidence type="ECO:0000256" key="9">
    <source>
        <dbReference type="ARBA" id="ARBA00022801"/>
    </source>
</evidence>
<evidence type="ECO:0000256" key="10">
    <source>
        <dbReference type="ARBA" id="ARBA00022839"/>
    </source>
</evidence>
<dbReference type="FunFam" id="1.20.1060.10:FF:000001">
    <property type="entry name" value="DNA polymerase I"/>
    <property type="match status" value="1"/>
</dbReference>
<dbReference type="InterPro" id="IPR020045">
    <property type="entry name" value="DNA_polI_H3TH"/>
</dbReference>
<keyword evidence="6 16" id="KW-0235">DNA replication</keyword>
<evidence type="ECO:0000256" key="16">
    <source>
        <dbReference type="RuleBase" id="RU004460"/>
    </source>
</evidence>
<reference evidence="21" key="1">
    <citation type="submission" date="2016-10" db="EMBL/GenBank/DDBJ databases">
        <authorList>
            <person name="Varghese N."/>
            <person name="Submissions S."/>
        </authorList>
    </citation>
    <scope>NUCLEOTIDE SEQUENCE [LARGE SCALE GENOMIC DNA]</scope>
    <source>
        <strain evidence="21">BP1-148</strain>
    </source>
</reference>
<dbReference type="InterPro" id="IPR012337">
    <property type="entry name" value="RNaseH-like_sf"/>
</dbReference>
<evidence type="ECO:0000256" key="5">
    <source>
        <dbReference type="ARBA" id="ARBA00022695"/>
    </source>
</evidence>
<evidence type="ECO:0000256" key="2">
    <source>
        <dbReference type="ARBA" id="ARBA00012417"/>
    </source>
</evidence>
<dbReference type="InterPro" id="IPR002562">
    <property type="entry name" value="3'-5'_exonuclease_dom"/>
</dbReference>
<dbReference type="GO" id="GO:0003887">
    <property type="term" value="F:DNA-directed DNA polymerase activity"/>
    <property type="evidence" value="ECO:0007669"/>
    <property type="project" value="UniProtKB-UniRule"/>
</dbReference>
<dbReference type="InterPro" id="IPR020046">
    <property type="entry name" value="5-3_exonucl_a-hlix_arch_N"/>
</dbReference>
<dbReference type="Gene3D" id="3.40.50.1010">
    <property type="entry name" value="5'-nuclease"/>
    <property type="match status" value="1"/>
</dbReference>
<dbReference type="PANTHER" id="PTHR10133:SF27">
    <property type="entry name" value="DNA POLYMERASE NU"/>
    <property type="match status" value="1"/>
</dbReference>
<evidence type="ECO:0000256" key="12">
    <source>
        <dbReference type="ARBA" id="ARBA00023125"/>
    </source>
</evidence>
<dbReference type="SMART" id="SM00474">
    <property type="entry name" value="35EXOc"/>
    <property type="match status" value="1"/>
</dbReference>
<comment type="catalytic activity">
    <reaction evidence="14 16">
        <text>DNA(n) + a 2'-deoxyribonucleoside 5'-triphosphate = DNA(n+1) + diphosphate</text>
        <dbReference type="Rhea" id="RHEA:22508"/>
        <dbReference type="Rhea" id="RHEA-COMP:17339"/>
        <dbReference type="Rhea" id="RHEA-COMP:17340"/>
        <dbReference type="ChEBI" id="CHEBI:33019"/>
        <dbReference type="ChEBI" id="CHEBI:61560"/>
        <dbReference type="ChEBI" id="CHEBI:173112"/>
        <dbReference type="EC" id="2.7.7.7"/>
    </reaction>
</comment>
<dbReference type="InterPro" id="IPR002298">
    <property type="entry name" value="DNA_polymerase_A"/>
</dbReference>
<dbReference type="Pfam" id="PF00476">
    <property type="entry name" value="DNA_pol_A"/>
    <property type="match status" value="1"/>
</dbReference>
<evidence type="ECO:0000256" key="6">
    <source>
        <dbReference type="ARBA" id="ARBA00022705"/>
    </source>
</evidence>
<evidence type="ECO:0000256" key="11">
    <source>
        <dbReference type="ARBA" id="ARBA00022932"/>
    </source>
</evidence>
<keyword evidence="21" id="KW-1185">Reference proteome</keyword>
<comment type="function">
    <text evidence="16">In addition to polymerase activity, this DNA polymerase exhibits 3'-5' and 5'-3' exonuclease activity.</text>
</comment>
<dbReference type="CDD" id="cd09859">
    <property type="entry name" value="PIN_53EXO"/>
    <property type="match status" value="1"/>
</dbReference>
<dbReference type="RefSeq" id="WP_091817721.1">
    <property type="nucleotide sequence ID" value="NZ_FNCQ01000009.1"/>
</dbReference>
<dbReference type="NCBIfam" id="NF004397">
    <property type="entry name" value="PRK05755.1"/>
    <property type="match status" value="1"/>
</dbReference>
<keyword evidence="8 16" id="KW-0227">DNA damage</keyword>
<dbReference type="CDD" id="cd06139">
    <property type="entry name" value="DNA_polA_I_Ecoli_like_exo"/>
    <property type="match status" value="1"/>
</dbReference>
<dbReference type="PANTHER" id="PTHR10133">
    <property type="entry name" value="DNA POLYMERASE I"/>
    <property type="match status" value="1"/>
</dbReference>
<dbReference type="InterPro" id="IPR043502">
    <property type="entry name" value="DNA/RNA_pol_sf"/>
</dbReference>
<keyword evidence="13 16" id="KW-0234">DNA repair</keyword>
<dbReference type="NCBIfam" id="TIGR00593">
    <property type="entry name" value="pola"/>
    <property type="match status" value="1"/>
</dbReference>
<keyword evidence="5 16" id="KW-0548">Nucleotidyltransferase</keyword>
<dbReference type="InterPro" id="IPR018320">
    <property type="entry name" value="DNA_polymerase_1"/>
</dbReference>
<evidence type="ECO:0000313" key="20">
    <source>
        <dbReference type="EMBL" id="SDG77981.1"/>
    </source>
</evidence>
<dbReference type="GO" id="GO:0008409">
    <property type="term" value="F:5'-3' exonuclease activity"/>
    <property type="evidence" value="ECO:0007669"/>
    <property type="project" value="UniProtKB-UniRule"/>
</dbReference>
<evidence type="ECO:0000256" key="3">
    <source>
        <dbReference type="ARBA" id="ARBA00020311"/>
    </source>
</evidence>
<dbReference type="GO" id="GO:0008408">
    <property type="term" value="F:3'-5' exonuclease activity"/>
    <property type="evidence" value="ECO:0007669"/>
    <property type="project" value="UniProtKB-UniRule"/>
</dbReference>
<feature type="domain" description="5'-3' exonuclease" evidence="18">
    <location>
        <begin position="2"/>
        <end position="263"/>
    </location>
</feature>
<dbReference type="FunFam" id="1.10.150.20:FF:000003">
    <property type="entry name" value="DNA polymerase I"/>
    <property type="match status" value="1"/>
</dbReference>
<evidence type="ECO:0000256" key="4">
    <source>
        <dbReference type="ARBA" id="ARBA00022679"/>
    </source>
</evidence>
<dbReference type="Gene3D" id="1.10.150.20">
    <property type="entry name" value="5' to 3' exonuclease, C-terminal subdomain"/>
    <property type="match status" value="2"/>
</dbReference>
<keyword evidence="10 16" id="KW-0269">Exonuclease</keyword>
<accession>A0A1G7X1E0</accession>
<dbReference type="SMART" id="SM00279">
    <property type="entry name" value="HhH2"/>
    <property type="match status" value="1"/>
</dbReference>
<protein>
    <recommendedName>
        <fullName evidence="3 15">DNA polymerase I</fullName>
        <ecNumber evidence="2 15">2.7.7.7</ecNumber>
    </recommendedName>
</protein>
<dbReference type="InterPro" id="IPR001098">
    <property type="entry name" value="DNA-dir_DNA_pol_A_palm_dom"/>
</dbReference>
<dbReference type="EC" id="2.7.7.7" evidence="2 15"/>
<evidence type="ECO:0000256" key="7">
    <source>
        <dbReference type="ARBA" id="ARBA00022722"/>
    </source>
</evidence>
<dbReference type="CDD" id="cd09898">
    <property type="entry name" value="H3TH_53EXO"/>
    <property type="match status" value="1"/>
</dbReference>
<feature type="domain" description="3'-5' exonuclease" evidence="17">
    <location>
        <begin position="330"/>
        <end position="511"/>
    </location>
</feature>
<evidence type="ECO:0000256" key="13">
    <source>
        <dbReference type="ARBA" id="ARBA00023204"/>
    </source>
</evidence>
<dbReference type="InterPro" id="IPR002421">
    <property type="entry name" value="5-3_exonuclease"/>
</dbReference>
<evidence type="ECO:0000256" key="8">
    <source>
        <dbReference type="ARBA" id="ARBA00022763"/>
    </source>
</evidence>
<evidence type="ECO:0000256" key="14">
    <source>
        <dbReference type="ARBA" id="ARBA00049244"/>
    </source>
</evidence>
<sequence>MEKLFLLDAYALIYRSYYAFIKNPRINSKGLNTSAIIGFVNTLQEVIEKEQPKYLGVAFDPHGPTFRSDKFPAYKAQREATPEDIKKAVPIIKELLAAYRIPVLQVDGFEADDVIGTLAKKADSIDGVQTFMLTPDKDYGQLVTDKVSIYRPRHGGGYEVMGPKEVCDKYGITTPLQVIDLLALMGDSADNFPGCPGVGEKTATKLINDFNSVDELLQRTEELKGALKKKVEEHVEDIRMSYFLATICTEVPIELNLDDLTLQSPDEEKLTALFTELEFKALTNRVLKKVEKKPKTDNAQLDLFAEFAPNDAGDSKFSSFETLKTVAHEYKLVENEEEMQQIRDYFLTKEFLVLDTETTSTSAIDAELVGLSFSVEEHKAFYVPISANREEALRIVNIFKPLYENPKILKIGQNLKYDLEVLRNYEVHLDGPMWDTMIAHYLIQPELRHNMDYMAEVYLNYQTIHIDELIGAKGKNQKSMRDLPPSQVYEYACEDADITLQLKNKLEPELKKHECEDLFYNIEMPLMPVLAEMEINGVCLDTESLSETSRILTERMNEIEKRIYELAGESFNIASPKQVGEILFDKLKIVEKAKKTKTGQYVTSEEVLQQLKNKHEIVSDILEHRGLKKLIGTYVEALPKLINPRTGHIHTSFNQTVTATGRLSSSDPNLQNIPIRGEDGKEIRKAFIPEPGCLFFSADYSQIELRVMAHLSQDENMVHVFQDGKDLHAATAANIYKKPIEEVTRDERTKSKRANFGIIYGITVFGLAERLDIPREEAKMLIDGYFQTFPQVHDYMEQSKEVARKQGYVTTLFGRRRYLPDINSQNATVRGFAERNAINAPIQGTAADIIKVAMIHIYQRFKAEGIRSKMILQVHDELNFSVYPEEKEQVERIVLEEMQHAFPLSVPLVADSGFGNNWLEAH</sequence>
<dbReference type="EMBL" id="FNCQ01000009">
    <property type="protein sequence ID" value="SDG77981.1"/>
    <property type="molecule type" value="Genomic_DNA"/>
</dbReference>
<dbReference type="STRING" id="645274.SAMN04487901_10982"/>
<dbReference type="Gene3D" id="3.30.420.10">
    <property type="entry name" value="Ribonuclease H-like superfamily/Ribonuclease H"/>
    <property type="match status" value="1"/>
</dbReference>
<name>A0A1G7X1E0_9BACT</name>
<dbReference type="Pfam" id="PF01367">
    <property type="entry name" value="5_3_exonuc"/>
    <property type="match status" value="1"/>
</dbReference>
<dbReference type="Pfam" id="PF01612">
    <property type="entry name" value="DNA_pol_A_exo1"/>
    <property type="match status" value="1"/>
</dbReference>
<dbReference type="Proteomes" id="UP000198779">
    <property type="component" value="Unassembled WGS sequence"/>
</dbReference>
<dbReference type="SUPFAM" id="SSF56672">
    <property type="entry name" value="DNA/RNA polymerases"/>
    <property type="match status" value="1"/>
</dbReference>
<comment type="similarity">
    <text evidence="1 16">Belongs to the DNA polymerase type-A family.</text>
</comment>
<dbReference type="SMART" id="SM00475">
    <property type="entry name" value="53EXOc"/>
    <property type="match status" value="1"/>
</dbReference>
<evidence type="ECO:0000259" key="19">
    <source>
        <dbReference type="SMART" id="SM00482"/>
    </source>
</evidence>
<dbReference type="SUPFAM" id="SSF53098">
    <property type="entry name" value="Ribonuclease H-like"/>
    <property type="match status" value="1"/>
</dbReference>
<keyword evidence="7" id="KW-0540">Nuclease</keyword>
<dbReference type="GO" id="GO:0006261">
    <property type="term" value="P:DNA-templated DNA replication"/>
    <property type="evidence" value="ECO:0007669"/>
    <property type="project" value="UniProtKB-UniRule"/>
</dbReference>
<evidence type="ECO:0000256" key="15">
    <source>
        <dbReference type="NCBIfam" id="TIGR00593"/>
    </source>
</evidence>
<proteinExistence type="inferred from homology"/>
<keyword evidence="11 16" id="KW-0239">DNA-directed DNA polymerase</keyword>
<evidence type="ECO:0000313" key="21">
    <source>
        <dbReference type="Proteomes" id="UP000198779"/>
    </source>
</evidence>